<sequence length="391" mass="45240">MDLALICNDSGLQKAFEQTGYFKVSINNTLEDLDESKILVISDREISYNELFHFFEMKKNYPKNNQQIFYILSDVYREQITDNIISIGKTRSITIIPPKLTTSQIVRKVLEKVFPDINDESKNIITFFGADSKVGTTMIAQSTAEMLANRTDLKIGLLFLNGNPSTNYLMVKRKTGLDYIKIKLINNILKPEEMIESCYKSRENLYVLPGIDYLLDVRYYHPENVERLIQLANEKFNLVIIDAGSNIDSGLAIAALNATKYKYLVTTQQEITRKNFERLENQIFKRLQIESGEFMLVVNKYLKSRHIYSASQIADLYKMMLATYIPHLEFLGWQAEYDHKTLLNYDNEDYNRQIEQLSKIIANQIQISFKENLIKKDGIFKKAMATLGGLM</sequence>
<organism evidence="1 2">
    <name type="scientific">Vulcanibacillus modesticaldus</name>
    <dbReference type="NCBI Taxonomy" id="337097"/>
    <lineage>
        <taxon>Bacteria</taxon>
        <taxon>Bacillati</taxon>
        <taxon>Bacillota</taxon>
        <taxon>Bacilli</taxon>
        <taxon>Bacillales</taxon>
        <taxon>Bacillaceae</taxon>
        <taxon>Vulcanibacillus</taxon>
    </lineage>
</organism>
<dbReference type="EMBL" id="MIJF01000023">
    <property type="protein sequence ID" value="OEF99450.1"/>
    <property type="molecule type" value="Genomic_DNA"/>
</dbReference>
<dbReference type="OrthoDB" id="2081152at2"/>
<protein>
    <recommendedName>
        <fullName evidence="3">AAA domain-containing protein</fullName>
    </recommendedName>
</protein>
<dbReference type="Proteomes" id="UP000243739">
    <property type="component" value="Unassembled WGS sequence"/>
</dbReference>
<dbReference type="Gene3D" id="3.40.50.300">
    <property type="entry name" value="P-loop containing nucleotide triphosphate hydrolases"/>
    <property type="match status" value="1"/>
</dbReference>
<accession>A0A1D2YUR1</accession>
<dbReference type="RefSeq" id="WP_069656683.1">
    <property type="nucleotide sequence ID" value="NZ_MIJF01000023.1"/>
</dbReference>
<evidence type="ECO:0000313" key="1">
    <source>
        <dbReference type="EMBL" id="OEF99450.1"/>
    </source>
</evidence>
<evidence type="ECO:0000313" key="2">
    <source>
        <dbReference type="Proteomes" id="UP000243739"/>
    </source>
</evidence>
<dbReference type="SUPFAM" id="SSF52540">
    <property type="entry name" value="P-loop containing nucleoside triphosphate hydrolases"/>
    <property type="match status" value="1"/>
</dbReference>
<gene>
    <name evidence="1" type="ORF">BHF71_09060</name>
</gene>
<evidence type="ECO:0008006" key="3">
    <source>
        <dbReference type="Google" id="ProtNLM"/>
    </source>
</evidence>
<reference evidence="1 2" key="1">
    <citation type="submission" date="2016-09" db="EMBL/GenBank/DDBJ databases">
        <title>Draft genome sequence for the type strain of Vulcanibacillus modesticaldus BR, a strictly anaerobic, moderately thermophilic, and nitrate-reducing bacterium from deep sea-hydrothermal vents of the Mid-Atlantic Ridge.</title>
        <authorList>
            <person name="Abin C.A."/>
            <person name="Hollibaugh J.T."/>
        </authorList>
    </citation>
    <scope>NUCLEOTIDE SEQUENCE [LARGE SCALE GENOMIC DNA]</scope>
    <source>
        <strain evidence="1 2">BR</strain>
    </source>
</reference>
<comment type="caution">
    <text evidence="1">The sequence shown here is derived from an EMBL/GenBank/DDBJ whole genome shotgun (WGS) entry which is preliminary data.</text>
</comment>
<proteinExistence type="predicted"/>
<dbReference type="InterPro" id="IPR027417">
    <property type="entry name" value="P-loop_NTPase"/>
</dbReference>
<name>A0A1D2YUR1_9BACI</name>
<keyword evidence="2" id="KW-1185">Reference proteome</keyword>
<dbReference type="AlphaFoldDB" id="A0A1D2YUR1"/>
<dbReference type="STRING" id="337097.BHF71_09060"/>